<evidence type="ECO:0000256" key="2">
    <source>
        <dbReference type="SAM" id="SignalP"/>
    </source>
</evidence>
<keyword evidence="1" id="KW-0812">Transmembrane</keyword>
<dbReference type="Proteomes" id="UP000320443">
    <property type="component" value="Unassembled WGS sequence"/>
</dbReference>
<evidence type="ECO:0000313" key="3">
    <source>
        <dbReference type="EMBL" id="TRX61063.1"/>
    </source>
</evidence>
<keyword evidence="1" id="KW-0472">Membrane</keyword>
<evidence type="ECO:0000256" key="1">
    <source>
        <dbReference type="SAM" id="Phobius"/>
    </source>
</evidence>
<sequence>MRRTIIAVSTAIALTVGGTAAATAAESSADKQISTKVEGSSYYQELRKSTASSNDPQLNNFYAVLLDGLVGLTVFAILGSLYGEVSKRLPM</sequence>
<comment type="caution">
    <text evidence="3">The sequence shown here is derived from an EMBL/GenBank/DDBJ whole genome shotgun (WGS) entry which is preliminary data.</text>
</comment>
<feature type="chain" id="PRO_5038818133" description="Secreted protein" evidence="2">
    <location>
        <begin position="25"/>
        <end position="91"/>
    </location>
</feature>
<dbReference type="EMBL" id="VKDK01000012">
    <property type="protein sequence ID" value="TRX61063.1"/>
    <property type="molecule type" value="Genomic_DNA"/>
</dbReference>
<evidence type="ECO:0000313" key="4">
    <source>
        <dbReference type="Proteomes" id="UP000320443"/>
    </source>
</evidence>
<organism evidence="3 4">
    <name type="scientific">Corynebacterium hiratae</name>
    <dbReference type="NCBI Taxonomy" id="3139423"/>
    <lineage>
        <taxon>Bacteria</taxon>
        <taxon>Bacillati</taxon>
        <taxon>Actinomycetota</taxon>
        <taxon>Actinomycetes</taxon>
        <taxon>Mycobacteriales</taxon>
        <taxon>Corynebacteriaceae</taxon>
        <taxon>Corynebacterium</taxon>
    </lineage>
</organism>
<proteinExistence type="predicted"/>
<feature type="signal peptide" evidence="2">
    <location>
        <begin position="1"/>
        <end position="24"/>
    </location>
</feature>
<keyword evidence="2" id="KW-0732">Signal</keyword>
<protein>
    <recommendedName>
        <fullName evidence="5">Secreted protein</fullName>
    </recommendedName>
</protein>
<gene>
    <name evidence="3" type="ORF">FNY97_08275</name>
</gene>
<name>A0A553FUZ8_9CORY</name>
<feature type="transmembrane region" description="Helical" evidence="1">
    <location>
        <begin position="61"/>
        <end position="82"/>
    </location>
</feature>
<keyword evidence="1" id="KW-1133">Transmembrane helix</keyword>
<evidence type="ECO:0008006" key="5">
    <source>
        <dbReference type="Google" id="ProtNLM"/>
    </source>
</evidence>
<reference evidence="3 4" key="1">
    <citation type="submission" date="2019-07" db="EMBL/GenBank/DDBJ databases">
        <title>Draft genome of C. aurimucosum strain 2274.</title>
        <authorList>
            <person name="Pacheco L.G.C."/>
            <person name="Aguiar E.R.G.R."/>
            <person name="Santos C.S."/>
            <person name="Rocha D.J.P.G."/>
            <person name="Sant'Anna L.O."/>
            <person name="Mattos-Guaraldi A.L."/>
            <person name="Santos L.S."/>
        </authorList>
    </citation>
    <scope>NUCLEOTIDE SEQUENCE [LARGE SCALE GENOMIC DNA]</scope>
    <source>
        <strain evidence="3 4">2274</strain>
    </source>
</reference>
<keyword evidence="4" id="KW-1185">Reference proteome</keyword>
<dbReference type="AlphaFoldDB" id="A0A553FUZ8"/>
<accession>A0A553FUZ8</accession>
<dbReference type="RefSeq" id="WP_049154589.1">
    <property type="nucleotide sequence ID" value="NZ_VKDK01000012.1"/>
</dbReference>